<evidence type="ECO:0000256" key="1">
    <source>
        <dbReference type="SAM" id="MobiDB-lite"/>
    </source>
</evidence>
<dbReference type="Proteomes" id="UP000027222">
    <property type="component" value="Unassembled WGS sequence"/>
</dbReference>
<feature type="region of interest" description="Disordered" evidence="1">
    <location>
        <begin position="86"/>
        <end position="137"/>
    </location>
</feature>
<protein>
    <submittedName>
        <fullName evidence="2">Uncharacterized protein</fullName>
    </submittedName>
</protein>
<name>A0A067THZ3_GALM3</name>
<keyword evidence="3" id="KW-1185">Reference proteome</keyword>
<reference evidence="3" key="1">
    <citation type="journal article" date="2014" name="Proc. Natl. Acad. Sci. U.S.A.">
        <title>Extensive sampling of basidiomycete genomes demonstrates inadequacy of the white-rot/brown-rot paradigm for wood decay fungi.</title>
        <authorList>
            <person name="Riley R."/>
            <person name="Salamov A.A."/>
            <person name="Brown D.W."/>
            <person name="Nagy L.G."/>
            <person name="Floudas D."/>
            <person name="Held B.W."/>
            <person name="Levasseur A."/>
            <person name="Lombard V."/>
            <person name="Morin E."/>
            <person name="Otillar R."/>
            <person name="Lindquist E.A."/>
            <person name="Sun H."/>
            <person name="LaButti K.M."/>
            <person name="Schmutz J."/>
            <person name="Jabbour D."/>
            <person name="Luo H."/>
            <person name="Baker S.E."/>
            <person name="Pisabarro A.G."/>
            <person name="Walton J.D."/>
            <person name="Blanchette R.A."/>
            <person name="Henrissat B."/>
            <person name="Martin F."/>
            <person name="Cullen D."/>
            <person name="Hibbett D.S."/>
            <person name="Grigoriev I.V."/>
        </authorList>
    </citation>
    <scope>NUCLEOTIDE SEQUENCE [LARGE SCALE GENOMIC DNA]</scope>
    <source>
        <strain evidence="3">CBS 339.88</strain>
    </source>
</reference>
<dbReference type="EMBL" id="KL142374">
    <property type="protein sequence ID" value="KDR78598.1"/>
    <property type="molecule type" value="Genomic_DNA"/>
</dbReference>
<proteinExistence type="predicted"/>
<dbReference type="HOGENOM" id="CLU_1865266_0_0_1"/>
<gene>
    <name evidence="2" type="ORF">GALMADRAFT_1258018</name>
</gene>
<evidence type="ECO:0000313" key="3">
    <source>
        <dbReference type="Proteomes" id="UP000027222"/>
    </source>
</evidence>
<accession>A0A067THZ3</accession>
<dbReference type="AlphaFoldDB" id="A0A067THZ3"/>
<organism evidence="2 3">
    <name type="scientific">Galerina marginata (strain CBS 339.88)</name>
    <dbReference type="NCBI Taxonomy" id="685588"/>
    <lineage>
        <taxon>Eukaryota</taxon>
        <taxon>Fungi</taxon>
        <taxon>Dikarya</taxon>
        <taxon>Basidiomycota</taxon>
        <taxon>Agaricomycotina</taxon>
        <taxon>Agaricomycetes</taxon>
        <taxon>Agaricomycetidae</taxon>
        <taxon>Agaricales</taxon>
        <taxon>Agaricineae</taxon>
        <taxon>Strophariaceae</taxon>
        <taxon>Galerina</taxon>
    </lineage>
</organism>
<evidence type="ECO:0000313" key="2">
    <source>
        <dbReference type="EMBL" id="KDR78598.1"/>
    </source>
</evidence>
<feature type="region of interest" description="Disordered" evidence="1">
    <location>
        <begin position="39"/>
        <end position="67"/>
    </location>
</feature>
<sequence>MRDRGESPAPYNPSVLCVAHVTTTTPRYVKKITPRCATNRYRPLLQRRPAPQDPHSRRRGKYTRYAVPLPPMRDVSWKWANRGISRGGGGSPVLPEPTAPRFGATSWQPHPPSGMAGAPSTLTSTRGPPRRCGDTRR</sequence>